<evidence type="ECO:0000259" key="1">
    <source>
        <dbReference type="Pfam" id="PF00745"/>
    </source>
</evidence>
<dbReference type="InterPro" id="IPR015896">
    <property type="entry name" value="4pyrrol_synth_GluRdtase_dimer"/>
</dbReference>
<dbReference type="RefSeq" id="WP_428834521.1">
    <property type="nucleotide sequence ID" value="NZ_BAAAMU010000011.1"/>
</dbReference>
<sequence>MCASISSPASSCSADVAAALHDMAQRTVARELARLEARASLPETARTEVAATLQRITTALVHPACSWLLHVSGTPAEARYLDAVRQLFALPAVTTIGAAR</sequence>
<dbReference type="EMBL" id="BAAAMU010000011">
    <property type="protein sequence ID" value="GAA1624627.1"/>
    <property type="molecule type" value="Genomic_DNA"/>
</dbReference>
<organism evidence="2 3">
    <name type="scientific">Nonomuraea maheshkhaliensis</name>
    <dbReference type="NCBI Taxonomy" id="419590"/>
    <lineage>
        <taxon>Bacteria</taxon>
        <taxon>Bacillati</taxon>
        <taxon>Actinomycetota</taxon>
        <taxon>Actinomycetes</taxon>
        <taxon>Streptosporangiales</taxon>
        <taxon>Streptosporangiaceae</taxon>
        <taxon>Nonomuraea</taxon>
    </lineage>
</organism>
<evidence type="ECO:0000313" key="2">
    <source>
        <dbReference type="EMBL" id="GAA1624627.1"/>
    </source>
</evidence>
<keyword evidence="3" id="KW-1185">Reference proteome</keyword>
<dbReference type="Proteomes" id="UP001500064">
    <property type="component" value="Unassembled WGS sequence"/>
</dbReference>
<evidence type="ECO:0000313" key="3">
    <source>
        <dbReference type="Proteomes" id="UP001500064"/>
    </source>
</evidence>
<accession>A0ABP4QYN2</accession>
<dbReference type="Pfam" id="PF00745">
    <property type="entry name" value="GlutR_dimer"/>
    <property type="match status" value="1"/>
</dbReference>
<comment type="caution">
    <text evidence="2">The sequence shown here is derived from an EMBL/GenBank/DDBJ whole genome shotgun (WGS) entry which is preliminary data.</text>
</comment>
<proteinExistence type="predicted"/>
<gene>
    <name evidence="2" type="ORF">GCM10009733_021670</name>
</gene>
<feature type="domain" description="Tetrapyrrole biosynthesis glutamyl-tRNA reductase dimerisation" evidence="1">
    <location>
        <begin position="15"/>
        <end position="90"/>
    </location>
</feature>
<protein>
    <recommendedName>
        <fullName evidence="1">Tetrapyrrole biosynthesis glutamyl-tRNA reductase dimerisation domain-containing protein</fullName>
    </recommendedName>
</protein>
<name>A0ABP4QYN2_9ACTN</name>
<reference evidence="3" key="1">
    <citation type="journal article" date="2019" name="Int. J. Syst. Evol. Microbiol.">
        <title>The Global Catalogue of Microorganisms (GCM) 10K type strain sequencing project: providing services to taxonomists for standard genome sequencing and annotation.</title>
        <authorList>
            <consortium name="The Broad Institute Genomics Platform"/>
            <consortium name="The Broad Institute Genome Sequencing Center for Infectious Disease"/>
            <person name="Wu L."/>
            <person name="Ma J."/>
        </authorList>
    </citation>
    <scope>NUCLEOTIDE SEQUENCE [LARGE SCALE GENOMIC DNA]</scope>
    <source>
        <strain evidence="3">JCM 13929</strain>
    </source>
</reference>